<dbReference type="SUPFAM" id="SSF46785">
    <property type="entry name" value="Winged helix' DNA-binding domain"/>
    <property type="match status" value="1"/>
</dbReference>
<feature type="region of interest" description="Disordered" evidence="3">
    <location>
        <begin position="205"/>
        <end position="252"/>
    </location>
</feature>
<dbReference type="GO" id="GO:0000076">
    <property type="term" value="P:DNA replication checkpoint signaling"/>
    <property type="evidence" value="ECO:0007669"/>
    <property type="project" value="TreeGrafter"/>
</dbReference>
<dbReference type="EMBL" id="LUCH01003661">
    <property type="protein sequence ID" value="KAF5399864.1"/>
    <property type="molecule type" value="Genomic_DNA"/>
</dbReference>
<dbReference type="CDD" id="cd08674">
    <property type="entry name" value="Cdt1_m"/>
    <property type="match status" value="1"/>
</dbReference>
<dbReference type="SMART" id="SM01075">
    <property type="entry name" value="CDT1"/>
    <property type="match status" value="1"/>
</dbReference>
<dbReference type="InterPro" id="IPR014939">
    <property type="entry name" value="CDT1_Gemini-bd-like"/>
</dbReference>
<organism evidence="5 6">
    <name type="scientific">Paragonimus heterotremus</name>
    <dbReference type="NCBI Taxonomy" id="100268"/>
    <lineage>
        <taxon>Eukaryota</taxon>
        <taxon>Metazoa</taxon>
        <taxon>Spiralia</taxon>
        <taxon>Lophotrochozoa</taxon>
        <taxon>Platyhelminthes</taxon>
        <taxon>Trematoda</taxon>
        <taxon>Digenea</taxon>
        <taxon>Plagiorchiida</taxon>
        <taxon>Troglotremata</taxon>
        <taxon>Troglotrematidae</taxon>
        <taxon>Paragonimus</taxon>
    </lineage>
</organism>
<reference evidence="5" key="1">
    <citation type="submission" date="2019-05" db="EMBL/GenBank/DDBJ databases">
        <title>Annotation for the trematode Paragonimus heterotremus.</title>
        <authorList>
            <person name="Choi Y.-J."/>
        </authorList>
    </citation>
    <scope>NUCLEOTIDE SEQUENCE</scope>
    <source>
        <strain evidence="5">LC</strain>
    </source>
</reference>
<dbReference type="GO" id="GO:0000278">
    <property type="term" value="P:mitotic cell cycle"/>
    <property type="evidence" value="ECO:0007669"/>
    <property type="project" value="TreeGrafter"/>
</dbReference>
<dbReference type="Gene3D" id="1.10.10.1420">
    <property type="entry name" value="DNA replication factor Cdt1, C-terminal WH domain"/>
    <property type="match status" value="1"/>
</dbReference>
<keyword evidence="6" id="KW-1185">Reference proteome</keyword>
<feature type="region of interest" description="Disordered" evidence="3">
    <location>
        <begin position="145"/>
        <end position="193"/>
    </location>
</feature>
<feature type="compositionally biased region" description="Basic residues" evidence="3">
    <location>
        <begin position="156"/>
        <end position="170"/>
    </location>
</feature>
<feature type="compositionally biased region" description="Polar residues" evidence="3">
    <location>
        <begin position="205"/>
        <end position="232"/>
    </location>
</feature>
<accession>A0A8J4WHF2</accession>
<dbReference type="GO" id="GO:0071163">
    <property type="term" value="P:DNA replication preinitiation complex assembly"/>
    <property type="evidence" value="ECO:0007669"/>
    <property type="project" value="InterPro"/>
</dbReference>
<dbReference type="Pfam" id="PF08839">
    <property type="entry name" value="CDT1"/>
    <property type="match status" value="1"/>
</dbReference>
<dbReference type="GO" id="GO:0030174">
    <property type="term" value="P:regulation of DNA-templated DNA replication initiation"/>
    <property type="evidence" value="ECO:0007669"/>
    <property type="project" value="InterPro"/>
</dbReference>
<name>A0A8J4WHF2_9TREM</name>
<comment type="caution">
    <text evidence="5">The sequence shown here is derived from an EMBL/GenBank/DDBJ whole genome shotgun (WGS) entry which is preliminary data.</text>
</comment>
<dbReference type="InterPro" id="IPR045173">
    <property type="entry name" value="Cdt1"/>
</dbReference>
<keyword evidence="2" id="KW-0131">Cell cycle</keyword>
<feature type="region of interest" description="Disordered" evidence="3">
    <location>
        <begin position="528"/>
        <end position="548"/>
    </location>
</feature>
<dbReference type="InterPro" id="IPR032054">
    <property type="entry name" value="Cdt1_C"/>
</dbReference>
<evidence type="ECO:0000256" key="3">
    <source>
        <dbReference type="SAM" id="MobiDB-lite"/>
    </source>
</evidence>
<evidence type="ECO:0000313" key="6">
    <source>
        <dbReference type="Proteomes" id="UP000748531"/>
    </source>
</evidence>
<dbReference type="PANTHER" id="PTHR28637:SF1">
    <property type="entry name" value="DNA REPLICATION FACTOR CDT1"/>
    <property type="match status" value="1"/>
</dbReference>
<dbReference type="InterPro" id="IPR038090">
    <property type="entry name" value="Cdt1_C_WH_dom_sf"/>
</dbReference>
<dbReference type="GO" id="GO:0070182">
    <property type="term" value="F:DNA polymerase binding"/>
    <property type="evidence" value="ECO:0007669"/>
    <property type="project" value="TreeGrafter"/>
</dbReference>
<dbReference type="GO" id="GO:0003677">
    <property type="term" value="F:DNA binding"/>
    <property type="evidence" value="ECO:0007669"/>
    <property type="project" value="InterPro"/>
</dbReference>
<dbReference type="GO" id="GO:0005634">
    <property type="term" value="C:nucleus"/>
    <property type="evidence" value="ECO:0007669"/>
    <property type="project" value="TreeGrafter"/>
</dbReference>
<dbReference type="Proteomes" id="UP000748531">
    <property type="component" value="Unassembled WGS sequence"/>
</dbReference>
<protein>
    <recommendedName>
        <fullName evidence="4">CDT1 Geminin-binding domain-containing protein</fullName>
    </recommendedName>
</protein>
<dbReference type="OrthoDB" id="341730at2759"/>
<dbReference type="AlphaFoldDB" id="A0A8J4WHF2"/>
<feature type="compositionally biased region" description="Polar residues" evidence="3">
    <location>
        <begin position="178"/>
        <end position="193"/>
    </location>
</feature>
<feature type="domain" description="CDT1 Geminin-binding" evidence="4">
    <location>
        <begin position="307"/>
        <end position="482"/>
    </location>
</feature>
<sequence length="709" mass="78377">MSQGRLGSYYRVDRGGQKRSQKEAAIFSTTVLPDAKRPAHSRFAHLAVRSTNCVEEPVAVESLPELTNKCKKHAPLHPNFRATKVPKFSLLQWLSFQAHAKDGESSGKPVGSILKWVKSTPKSSSLNTTGTEVKSPTHTAISHVVTSITPAETPRITRKPAKTSRTRKRVGSADESLQKSTVRRQTASSKTQVVEIQNDLKTYQTSASTTRTAKVRQKTAQQQNCTATSSPAYEQAPFTKPLSPSPVLSPTKPSVLRAHQRFAYLSEPVSSIKTSNASQPASTTAIRADAEPELTQTQSAITFDLPLPHDFRVLLELFRSCDTVVSMLHNRSEVCGFDKLKPAVQEVVRRNFEETHVGQFLTVYPMVYLLRFEKHLDKFTRRPTGNYVLVLSPNLRTDGTQIGHDSPSKGHLIFTGTRLIQRRNRFRRLLLGHVFRAHREFLHTKLGIDSTGLPNDTELRRWHPKFCLESMVPPIQPTPLPIRPSAMEGKITSAKDAVKAFQARALFREADICQTVALLRHDPMPTIPSPTKASACSPRKPTVQSGLSPARAPSVALFTSSAANVPPSSPSVACTLKGVSETLLAKVRARENERRLLTQLTQNAIPESRRAIYSRLPSMITQVWTVMRAANGRPIPMATVASRVADAHHSGLSADVVADHLKVLQEFCSTWLEKLDWASPHLRLKNPDLPVGEVIASVREKLAAEGFNL</sequence>
<dbReference type="Pfam" id="PF16679">
    <property type="entry name" value="CDT1_C"/>
    <property type="match status" value="1"/>
</dbReference>
<dbReference type="PANTHER" id="PTHR28637">
    <property type="entry name" value="DNA REPLICATION FACTOR CDT1"/>
    <property type="match status" value="1"/>
</dbReference>
<comment type="similarity">
    <text evidence="1">Belongs to the Cdt1 family.</text>
</comment>
<evidence type="ECO:0000313" key="5">
    <source>
        <dbReference type="EMBL" id="KAF5399864.1"/>
    </source>
</evidence>
<evidence type="ECO:0000256" key="2">
    <source>
        <dbReference type="ARBA" id="ARBA00023306"/>
    </source>
</evidence>
<dbReference type="InterPro" id="IPR036390">
    <property type="entry name" value="WH_DNA-bd_sf"/>
</dbReference>
<gene>
    <name evidence="5" type="ORF">PHET_06601</name>
</gene>
<evidence type="ECO:0000256" key="1">
    <source>
        <dbReference type="ARBA" id="ARBA00008356"/>
    </source>
</evidence>
<evidence type="ECO:0000259" key="4">
    <source>
        <dbReference type="SMART" id="SM01075"/>
    </source>
</evidence>
<proteinExistence type="inferred from homology"/>